<name>A0A7R9BJQ7_9CRUS</name>
<dbReference type="EMBL" id="CAJPEX010000423">
    <property type="protein sequence ID" value="CAG0915633.1"/>
    <property type="molecule type" value="Genomic_DNA"/>
</dbReference>
<proteinExistence type="predicted"/>
<dbReference type="AlphaFoldDB" id="A0A7R9BJQ7"/>
<dbReference type="EMBL" id="OA882460">
    <property type="protein sequence ID" value="CAD7275481.1"/>
    <property type="molecule type" value="Genomic_DNA"/>
</dbReference>
<evidence type="ECO:0000313" key="2">
    <source>
        <dbReference type="Proteomes" id="UP000678499"/>
    </source>
</evidence>
<reference evidence="1" key="1">
    <citation type="submission" date="2020-11" db="EMBL/GenBank/DDBJ databases">
        <authorList>
            <person name="Tran Van P."/>
        </authorList>
    </citation>
    <scope>NUCLEOTIDE SEQUENCE</scope>
</reference>
<gene>
    <name evidence="1" type="ORF">NMOB1V02_LOCUS3275</name>
</gene>
<organism evidence="1">
    <name type="scientific">Notodromas monacha</name>
    <dbReference type="NCBI Taxonomy" id="399045"/>
    <lineage>
        <taxon>Eukaryota</taxon>
        <taxon>Metazoa</taxon>
        <taxon>Ecdysozoa</taxon>
        <taxon>Arthropoda</taxon>
        <taxon>Crustacea</taxon>
        <taxon>Oligostraca</taxon>
        <taxon>Ostracoda</taxon>
        <taxon>Podocopa</taxon>
        <taxon>Podocopida</taxon>
        <taxon>Cypridocopina</taxon>
        <taxon>Cypridoidea</taxon>
        <taxon>Cyprididae</taxon>
        <taxon>Notodromas</taxon>
    </lineage>
</organism>
<accession>A0A7R9BJQ7</accession>
<dbReference type="Proteomes" id="UP000678499">
    <property type="component" value="Unassembled WGS sequence"/>
</dbReference>
<sequence>MTTQWRQAKAALKKAQCELEQYKSCHQDSGFNNQHQTVFEDRNSAESAQKHGDHNNISQICPIVTSSFNPDASLKNGKEDIPQSLCDQITLADKRVRQLKAQHDQCYGRVSRESSSMN</sequence>
<keyword evidence="2" id="KW-1185">Reference proteome</keyword>
<evidence type="ECO:0000313" key="1">
    <source>
        <dbReference type="EMBL" id="CAD7275481.1"/>
    </source>
</evidence>
<protein>
    <submittedName>
        <fullName evidence="1">Uncharacterized protein</fullName>
    </submittedName>
</protein>